<dbReference type="Proteomes" id="UP000235965">
    <property type="component" value="Unassembled WGS sequence"/>
</dbReference>
<reference evidence="1 2" key="1">
    <citation type="submission" date="2017-12" db="EMBL/GenBank/DDBJ databases">
        <title>Hemimetabolous genomes reveal molecular basis of termite eusociality.</title>
        <authorList>
            <person name="Harrison M.C."/>
            <person name="Jongepier E."/>
            <person name="Robertson H.M."/>
            <person name="Arning N."/>
            <person name="Bitard-Feildel T."/>
            <person name="Chao H."/>
            <person name="Childers C.P."/>
            <person name="Dinh H."/>
            <person name="Doddapaneni H."/>
            <person name="Dugan S."/>
            <person name="Gowin J."/>
            <person name="Greiner C."/>
            <person name="Han Y."/>
            <person name="Hu H."/>
            <person name="Hughes D.S.T."/>
            <person name="Huylmans A.-K."/>
            <person name="Kemena C."/>
            <person name="Kremer L.P.M."/>
            <person name="Lee S.L."/>
            <person name="Lopez-Ezquerra A."/>
            <person name="Mallet L."/>
            <person name="Monroy-Kuhn J.M."/>
            <person name="Moser A."/>
            <person name="Murali S.C."/>
            <person name="Muzny D.M."/>
            <person name="Otani S."/>
            <person name="Piulachs M.-D."/>
            <person name="Poelchau M."/>
            <person name="Qu J."/>
            <person name="Schaub F."/>
            <person name="Wada-Katsumata A."/>
            <person name="Worley K.C."/>
            <person name="Xie Q."/>
            <person name="Ylla G."/>
            <person name="Poulsen M."/>
            <person name="Gibbs R.A."/>
            <person name="Schal C."/>
            <person name="Richards S."/>
            <person name="Belles X."/>
            <person name="Korb J."/>
            <person name="Bornberg-Bauer E."/>
        </authorList>
    </citation>
    <scope>NUCLEOTIDE SEQUENCE [LARGE SCALE GENOMIC DNA]</scope>
    <source>
        <tissue evidence="1">Whole body</tissue>
    </source>
</reference>
<comment type="caution">
    <text evidence="1">The sequence shown here is derived from an EMBL/GenBank/DDBJ whole genome shotgun (WGS) entry which is preliminary data.</text>
</comment>
<keyword evidence="2" id="KW-1185">Reference proteome</keyword>
<evidence type="ECO:0000313" key="2">
    <source>
        <dbReference type="Proteomes" id="UP000235965"/>
    </source>
</evidence>
<sequence>METACASEMLVPTNKIKWCHNPEDHSLNNKVLALTSVTHTIILDFSFSALI</sequence>
<dbReference type="EMBL" id="NEVH01021921">
    <property type="protein sequence ID" value="PNF19476.1"/>
    <property type="molecule type" value="Genomic_DNA"/>
</dbReference>
<protein>
    <submittedName>
        <fullName evidence="1">Uncharacterized protein</fullName>
    </submittedName>
</protein>
<evidence type="ECO:0000313" key="1">
    <source>
        <dbReference type="EMBL" id="PNF19476.1"/>
    </source>
</evidence>
<name>A0A2J7PT28_9NEOP</name>
<dbReference type="InParanoid" id="A0A2J7PT28"/>
<gene>
    <name evidence="1" type="ORF">B7P43_G02344</name>
</gene>
<proteinExistence type="predicted"/>
<accession>A0A2J7PT28</accession>
<dbReference type="AlphaFoldDB" id="A0A2J7PT28"/>
<organism evidence="1 2">
    <name type="scientific">Cryptotermes secundus</name>
    <dbReference type="NCBI Taxonomy" id="105785"/>
    <lineage>
        <taxon>Eukaryota</taxon>
        <taxon>Metazoa</taxon>
        <taxon>Ecdysozoa</taxon>
        <taxon>Arthropoda</taxon>
        <taxon>Hexapoda</taxon>
        <taxon>Insecta</taxon>
        <taxon>Pterygota</taxon>
        <taxon>Neoptera</taxon>
        <taxon>Polyneoptera</taxon>
        <taxon>Dictyoptera</taxon>
        <taxon>Blattodea</taxon>
        <taxon>Blattoidea</taxon>
        <taxon>Termitoidae</taxon>
        <taxon>Kalotermitidae</taxon>
        <taxon>Cryptotermitinae</taxon>
        <taxon>Cryptotermes</taxon>
    </lineage>
</organism>